<evidence type="ECO:0000259" key="1">
    <source>
        <dbReference type="PROSITE" id="PS50060"/>
    </source>
</evidence>
<organism evidence="2 3">
    <name type="scientific">Trichonephila clavata</name>
    <name type="common">Joro spider</name>
    <name type="synonym">Nephila clavata</name>
    <dbReference type="NCBI Taxonomy" id="2740835"/>
    <lineage>
        <taxon>Eukaryota</taxon>
        <taxon>Metazoa</taxon>
        <taxon>Ecdysozoa</taxon>
        <taxon>Arthropoda</taxon>
        <taxon>Chelicerata</taxon>
        <taxon>Arachnida</taxon>
        <taxon>Araneae</taxon>
        <taxon>Araneomorphae</taxon>
        <taxon>Entelegynae</taxon>
        <taxon>Araneoidea</taxon>
        <taxon>Nephilidae</taxon>
        <taxon>Trichonephila</taxon>
    </lineage>
</organism>
<evidence type="ECO:0000313" key="3">
    <source>
        <dbReference type="Proteomes" id="UP000887116"/>
    </source>
</evidence>
<dbReference type="Gene3D" id="2.60.120.200">
    <property type="match status" value="1"/>
</dbReference>
<dbReference type="AlphaFoldDB" id="A0A8X6J2A7"/>
<keyword evidence="3" id="KW-1185">Reference proteome</keyword>
<comment type="caution">
    <text evidence="2">The sequence shown here is derived from an EMBL/GenBank/DDBJ whole genome shotgun (WGS) entry which is preliminary data.</text>
</comment>
<feature type="non-terminal residue" evidence="2">
    <location>
        <position position="1"/>
    </location>
</feature>
<dbReference type="Pfam" id="PF00629">
    <property type="entry name" value="MAM"/>
    <property type="match status" value="1"/>
</dbReference>
<reference evidence="2" key="1">
    <citation type="submission" date="2020-07" db="EMBL/GenBank/DDBJ databases">
        <title>Multicomponent nature underlies the extraordinary mechanical properties of spider dragline silk.</title>
        <authorList>
            <person name="Kono N."/>
            <person name="Nakamura H."/>
            <person name="Mori M."/>
            <person name="Yoshida Y."/>
            <person name="Ohtoshi R."/>
            <person name="Malay A.D."/>
            <person name="Moran D.A.P."/>
            <person name="Tomita M."/>
            <person name="Numata K."/>
            <person name="Arakawa K."/>
        </authorList>
    </citation>
    <scope>NUCLEOTIDE SEQUENCE</scope>
</reference>
<name>A0A8X6J2A7_TRICU</name>
<dbReference type="InterPro" id="IPR000998">
    <property type="entry name" value="MAM_dom"/>
</dbReference>
<accession>A0A8X6J2A7</accession>
<proteinExistence type="predicted"/>
<feature type="domain" description="MAM" evidence="1">
    <location>
        <begin position="61"/>
        <end position="108"/>
    </location>
</feature>
<dbReference type="InterPro" id="IPR013320">
    <property type="entry name" value="ConA-like_dom_sf"/>
</dbReference>
<dbReference type="Proteomes" id="UP000887116">
    <property type="component" value="Unassembled WGS sequence"/>
</dbReference>
<dbReference type="PROSITE" id="PS50060">
    <property type="entry name" value="MAM_2"/>
    <property type="match status" value="1"/>
</dbReference>
<dbReference type="EMBL" id="BMAO01013365">
    <property type="protein sequence ID" value="GFQ88380.1"/>
    <property type="molecule type" value="Genomic_DNA"/>
</dbReference>
<dbReference type="SUPFAM" id="SSF49899">
    <property type="entry name" value="Concanavalin A-like lectins/glucanases"/>
    <property type="match status" value="1"/>
</dbReference>
<dbReference type="GO" id="GO:0016020">
    <property type="term" value="C:membrane"/>
    <property type="evidence" value="ECO:0007669"/>
    <property type="project" value="InterPro"/>
</dbReference>
<evidence type="ECO:0000313" key="2">
    <source>
        <dbReference type="EMBL" id="GFQ88380.1"/>
    </source>
</evidence>
<gene>
    <name evidence="2" type="primary">MLRP2_3</name>
    <name evidence="2" type="ORF">TNCT_552681</name>
</gene>
<sequence length="117" mass="13287">GHAQEHKEINGDWEKSILNLTGIILSESPPCLSMVEMKTISPLTILRWLMVPAPRQVIAIFEKDFCGWNDTYEGLAGWNRTQGSGNWSEEKPSVDHTTNSEYGYFIVLPFKRRGDFG</sequence>
<protein>
    <submittedName>
        <fullName evidence="2">MAM and LDL-receptor class A domain-containing protein 2</fullName>
    </submittedName>
</protein>